<evidence type="ECO:0000313" key="3">
    <source>
        <dbReference type="Proteomes" id="UP000541558"/>
    </source>
</evidence>
<keyword evidence="1" id="KW-0732">Signal</keyword>
<feature type="chain" id="PRO_5034730220" description="Ubiquitin-like domain-containing protein" evidence="1">
    <location>
        <begin position="25"/>
        <end position="180"/>
    </location>
</feature>
<reference evidence="2 3" key="1">
    <citation type="journal article" date="2020" name="ISME J.">
        <title>Uncovering the hidden diversity of litter-decomposition mechanisms in mushroom-forming fungi.</title>
        <authorList>
            <person name="Floudas D."/>
            <person name="Bentzer J."/>
            <person name="Ahren D."/>
            <person name="Johansson T."/>
            <person name="Persson P."/>
            <person name="Tunlid A."/>
        </authorList>
    </citation>
    <scope>NUCLEOTIDE SEQUENCE [LARGE SCALE GENOMIC DNA]</scope>
    <source>
        <strain evidence="2 3">CBS 175.51</strain>
    </source>
</reference>
<feature type="signal peptide" evidence="1">
    <location>
        <begin position="1"/>
        <end position="24"/>
    </location>
</feature>
<accession>A0A8H5CGU7</accession>
<proteinExistence type="predicted"/>
<sequence>MKFTLAPLVSLLIGASYLVSNAAAYSYNDYNELDARYQIDDVLSERGFGLEARETVDVPFQPSLRAFLEEAVTAHRRSLSVYEEDLEARALINVKAEVHSPGHIKVVLLTVDPNMTVSEFKKQMLAEKGKSHDLPAGMVKWYVYFGKQAVSDISTLREIGVENKPDQTQLRVLSPKAPLP</sequence>
<gene>
    <name evidence="2" type="ORF">D9611_005926</name>
</gene>
<dbReference type="EMBL" id="JAACJK010000002">
    <property type="protein sequence ID" value="KAF5341223.1"/>
    <property type="molecule type" value="Genomic_DNA"/>
</dbReference>
<comment type="caution">
    <text evidence="2">The sequence shown here is derived from an EMBL/GenBank/DDBJ whole genome shotgun (WGS) entry which is preliminary data.</text>
</comment>
<evidence type="ECO:0000256" key="1">
    <source>
        <dbReference type="SAM" id="SignalP"/>
    </source>
</evidence>
<evidence type="ECO:0000313" key="2">
    <source>
        <dbReference type="EMBL" id="KAF5341223.1"/>
    </source>
</evidence>
<organism evidence="2 3">
    <name type="scientific">Ephemerocybe angulata</name>
    <dbReference type="NCBI Taxonomy" id="980116"/>
    <lineage>
        <taxon>Eukaryota</taxon>
        <taxon>Fungi</taxon>
        <taxon>Dikarya</taxon>
        <taxon>Basidiomycota</taxon>
        <taxon>Agaricomycotina</taxon>
        <taxon>Agaricomycetes</taxon>
        <taxon>Agaricomycetidae</taxon>
        <taxon>Agaricales</taxon>
        <taxon>Agaricineae</taxon>
        <taxon>Psathyrellaceae</taxon>
        <taxon>Ephemerocybe</taxon>
    </lineage>
</organism>
<dbReference type="AlphaFoldDB" id="A0A8H5CGU7"/>
<evidence type="ECO:0008006" key="4">
    <source>
        <dbReference type="Google" id="ProtNLM"/>
    </source>
</evidence>
<dbReference type="Proteomes" id="UP000541558">
    <property type="component" value="Unassembled WGS sequence"/>
</dbReference>
<name>A0A8H5CGU7_9AGAR</name>
<protein>
    <recommendedName>
        <fullName evidence="4">Ubiquitin-like domain-containing protein</fullName>
    </recommendedName>
</protein>
<keyword evidence="3" id="KW-1185">Reference proteome</keyword>